<feature type="region of interest" description="Disordered" evidence="4">
    <location>
        <begin position="415"/>
        <end position="437"/>
    </location>
</feature>
<comment type="caution">
    <text evidence="6">The sequence shown here is derived from an EMBL/GenBank/DDBJ whole genome shotgun (WGS) entry which is preliminary data.</text>
</comment>
<dbReference type="InterPro" id="IPR036259">
    <property type="entry name" value="MFS_trans_sf"/>
</dbReference>
<keyword evidence="1 5" id="KW-0812">Transmembrane</keyword>
<proteinExistence type="predicted"/>
<feature type="transmembrane region" description="Helical" evidence="5">
    <location>
        <begin position="200"/>
        <end position="218"/>
    </location>
</feature>
<evidence type="ECO:0000256" key="4">
    <source>
        <dbReference type="SAM" id="MobiDB-lite"/>
    </source>
</evidence>
<feature type="transmembrane region" description="Helical" evidence="5">
    <location>
        <begin position="224"/>
        <end position="246"/>
    </location>
</feature>
<evidence type="ECO:0000313" key="6">
    <source>
        <dbReference type="EMBL" id="PTW50669.1"/>
    </source>
</evidence>
<dbReference type="Proteomes" id="UP000244037">
    <property type="component" value="Unassembled WGS sequence"/>
</dbReference>
<gene>
    <name evidence="6" type="ORF">C8N38_104305</name>
</gene>
<dbReference type="Gene3D" id="1.20.1250.20">
    <property type="entry name" value="MFS general substrate transporter like domains"/>
    <property type="match status" value="1"/>
</dbReference>
<feature type="transmembrane region" description="Helical" evidence="5">
    <location>
        <begin position="357"/>
        <end position="379"/>
    </location>
</feature>
<dbReference type="GO" id="GO:0022857">
    <property type="term" value="F:transmembrane transporter activity"/>
    <property type="evidence" value="ECO:0007669"/>
    <property type="project" value="InterPro"/>
</dbReference>
<dbReference type="InterPro" id="IPR011701">
    <property type="entry name" value="MFS"/>
</dbReference>
<feature type="transmembrane region" description="Helical" evidence="5">
    <location>
        <begin position="293"/>
        <end position="312"/>
    </location>
</feature>
<dbReference type="RefSeq" id="WP_215731111.1">
    <property type="nucleotide sequence ID" value="NZ_QAYC01000004.1"/>
</dbReference>
<dbReference type="Pfam" id="PF07690">
    <property type="entry name" value="MFS_1"/>
    <property type="match status" value="1"/>
</dbReference>
<evidence type="ECO:0008006" key="8">
    <source>
        <dbReference type="Google" id="ProtNLM"/>
    </source>
</evidence>
<feature type="transmembrane region" description="Helical" evidence="5">
    <location>
        <begin position="160"/>
        <end position="179"/>
    </location>
</feature>
<evidence type="ECO:0000313" key="7">
    <source>
        <dbReference type="Proteomes" id="UP000244037"/>
    </source>
</evidence>
<accession>A0A8E2VKU1</accession>
<dbReference type="EMBL" id="QAYC01000004">
    <property type="protein sequence ID" value="PTW50669.1"/>
    <property type="molecule type" value="Genomic_DNA"/>
</dbReference>
<evidence type="ECO:0000256" key="5">
    <source>
        <dbReference type="SAM" id="Phobius"/>
    </source>
</evidence>
<reference evidence="6 7" key="1">
    <citation type="submission" date="2018-04" db="EMBL/GenBank/DDBJ databases">
        <title>Genomic Encyclopedia of Archaeal and Bacterial Type Strains, Phase II (KMG-II): from individual species to whole genera.</title>
        <authorList>
            <person name="Goeker M."/>
        </authorList>
    </citation>
    <scope>NUCLEOTIDE SEQUENCE [LARGE SCALE GENOMIC DNA]</scope>
    <source>
        <strain evidence="6 7">DSM 19783</strain>
    </source>
</reference>
<feature type="transmembrane region" description="Helical" evidence="5">
    <location>
        <begin position="333"/>
        <end position="351"/>
    </location>
</feature>
<feature type="transmembrane region" description="Helical" evidence="5">
    <location>
        <begin position="47"/>
        <end position="65"/>
    </location>
</feature>
<evidence type="ECO:0000256" key="1">
    <source>
        <dbReference type="ARBA" id="ARBA00022692"/>
    </source>
</evidence>
<keyword evidence="2 5" id="KW-1133">Transmembrane helix</keyword>
<evidence type="ECO:0000256" key="3">
    <source>
        <dbReference type="ARBA" id="ARBA00023136"/>
    </source>
</evidence>
<organism evidence="6 7">
    <name type="scientific">Rhodovulum kholense</name>
    <dbReference type="NCBI Taxonomy" id="453584"/>
    <lineage>
        <taxon>Bacteria</taxon>
        <taxon>Pseudomonadati</taxon>
        <taxon>Pseudomonadota</taxon>
        <taxon>Alphaproteobacteria</taxon>
        <taxon>Rhodobacterales</taxon>
        <taxon>Paracoccaceae</taxon>
        <taxon>Rhodovulum</taxon>
    </lineage>
</organism>
<feature type="transmembrane region" description="Helical" evidence="5">
    <location>
        <begin position="130"/>
        <end position="148"/>
    </location>
</feature>
<feature type="transmembrane region" description="Helical" evidence="5">
    <location>
        <begin position="72"/>
        <end position="91"/>
    </location>
</feature>
<keyword evidence="3 5" id="KW-0472">Membrane</keyword>
<sequence length="437" mass="43102">MIGRPTAAAVGLTQMVNWGISYYAVGVFAPVIAADLGWSLARAHAGFSLALVAMALSSGAAGRLVAARGRQALAAGSVLLALGLAMLGTSATFPVYAAGWIVAGLGMRLCLYEAAFAALVRAGGTGARRALSQVTLLGGLASTVFWPLGHLLAETLGWRGGLLVYAGLALAVAPLYLTIPSGPAPTPAVLAAAGRAAGPVRPAAAIGFAVLVAASAFLSSGLSAHLIGLLGALGLPVAAAVGLAALPGLAQSGARLAETLAGHRIGPLGLGVLASGVLTAGMAAGLAVTGPGAAALAFVLAYGAGNGVLTLVRGAQPMVLFPLARYAEISGRLVAPSFLAAALAPPAYAAAIEIWGARAAMGLSFGLALATFAAAWALWARIGPAAVPGLPARDPDPARRKTARPPSLWLLATWGQPGMLDGAGPEKDAKSAGRTPQ</sequence>
<dbReference type="SUPFAM" id="SSF103473">
    <property type="entry name" value="MFS general substrate transporter"/>
    <property type="match status" value="1"/>
</dbReference>
<evidence type="ECO:0000256" key="2">
    <source>
        <dbReference type="ARBA" id="ARBA00022989"/>
    </source>
</evidence>
<name>A0A8E2VKU1_9RHOB</name>
<feature type="transmembrane region" description="Helical" evidence="5">
    <location>
        <begin position="267"/>
        <end position="287"/>
    </location>
</feature>
<dbReference type="AlphaFoldDB" id="A0A8E2VKU1"/>
<keyword evidence="7" id="KW-1185">Reference proteome</keyword>
<protein>
    <recommendedName>
        <fullName evidence="8">MFS transporter</fullName>
    </recommendedName>
</protein>